<organism evidence="8 9">
    <name type="scientific">Dyella halodurans</name>
    <dbReference type="NCBI Taxonomy" id="1920171"/>
    <lineage>
        <taxon>Bacteria</taxon>
        <taxon>Pseudomonadati</taxon>
        <taxon>Pseudomonadota</taxon>
        <taxon>Gammaproteobacteria</taxon>
        <taxon>Lysobacterales</taxon>
        <taxon>Rhodanobacteraceae</taxon>
        <taxon>Dyella</taxon>
    </lineage>
</organism>
<gene>
    <name evidence="8" type="ORF">ACFO5W_08615</name>
</gene>
<comment type="subcellular location">
    <subcellularLocation>
        <location evidence="1">Endomembrane system</location>
        <topology evidence="1">Multi-pass membrane protein</topology>
    </subcellularLocation>
    <subcellularLocation>
        <location evidence="2">Endoplasmic reticulum membrane</location>
    </subcellularLocation>
</comment>
<sequence length="338" mass="36484">MMQQWTRRVLGALLLLGGVGVVAMTEQSVLDHRHAAARHGGQILDLGEGGPPQAGQHGYMVRVAGPVKVIEEPYDPEFGQRAKTPVLIRHVEMFQWREVRVGSDVHYELDWVDRPLDSRRFAQPSGHANPESFPIRGKQFDAGLVRVGGYALSPTLVHALPGGDPLPPDFKSVPPNLAASFSLYNDHLVTSVHPEQPRLGDLRVSWETVPSQEVTIFAQVDGDELVPAAHALDGKGYELQTGERTLADVVPDVPDAPSFVLARRVAALLLGMFGVWLLMPEGRRTRLDLMLAGGAGVLVVAAVACVLWLGTDVVAGAIWFALALAGLGLAVWRLRAAA</sequence>
<keyword evidence="5 7" id="KW-1133">Transmembrane helix</keyword>
<dbReference type="PANTHER" id="PTHR13416:SF2">
    <property type="entry name" value="TRANSMEMBRANE PROTEIN 43"/>
    <property type="match status" value="1"/>
</dbReference>
<evidence type="ECO:0000256" key="1">
    <source>
        <dbReference type="ARBA" id="ARBA00004127"/>
    </source>
</evidence>
<protein>
    <submittedName>
        <fullName evidence="8">TMEM43 family protein</fullName>
    </submittedName>
</protein>
<evidence type="ECO:0000256" key="7">
    <source>
        <dbReference type="SAM" id="Phobius"/>
    </source>
</evidence>
<keyword evidence="9" id="KW-1185">Reference proteome</keyword>
<feature type="transmembrane region" description="Helical" evidence="7">
    <location>
        <begin position="261"/>
        <end position="279"/>
    </location>
</feature>
<evidence type="ECO:0000313" key="9">
    <source>
        <dbReference type="Proteomes" id="UP001595961"/>
    </source>
</evidence>
<dbReference type="RefSeq" id="WP_323134953.1">
    <property type="nucleotide sequence ID" value="NZ_CP064028.1"/>
</dbReference>
<dbReference type="Pfam" id="PF07787">
    <property type="entry name" value="TMEM43"/>
    <property type="match status" value="1"/>
</dbReference>
<keyword evidence="3 7" id="KW-0812">Transmembrane</keyword>
<dbReference type="EMBL" id="JBHSGA010000015">
    <property type="protein sequence ID" value="MFC4526698.1"/>
    <property type="molecule type" value="Genomic_DNA"/>
</dbReference>
<reference evidence="9" key="1">
    <citation type="journal article" date="2019" name="Int. J. Syst. Evol. Microbiol.">
        <title>The Global Catalogue of Microorganisms (GCM) 10K type strain sequencing project: providing services to taxonomists for standard genome sequencing and annotation.</title>
        <authorList>
            <consortium name="The Broad Institute Genomics Platform"/>
            <consortium name="The Broad Institute Genome Sequencing Center for Infectious Disease"/>
            <person name="Wu L."/>
            <person name="Ma J."/>
        </authorList>
    </citation>
    <scope>NUCLEOTIDE SEQUENCE [LARGE SCALE GENOMIC DNA]</scope>
    <source>
        <strain evidence="9">CCM 4481</strain>
    </source>
</reference>
<evidence type="ECO:0000256" key="6">
    <source>
        <dbReference type="ARBA" id="ARBA00023136"/>
    </source>
</evidence>
<evidence type="ECO:0000256" key="4">
    <source>
        <dbReference type="ARBA" id="ARBA00022824"/>
    </source>
</evidence>
<feature type="transmembrane region" description="Helical" evidence="7">
    <location>
        <begin position="316"/>
        <end position="334"/>
    </location>
</feature>
<comment type="caution">
    <text evidence="8">The sequence shown here is derived from an EMBL/GenBank/DDBJ whole genome shotgun (WGS) entry which is preliminary data.</text>
</comment>
<name>A0ABV9C140_9GAMM</name>
<evidence type="ECO:0000256" key="3">
    <source>
        <dbReference type="ARBA" id="ARBA00022692"/>
    </source>
</evidence>
<evidence type="ECO:0000313" key="8">
    <source>
        <dbReference type="EMBL" id="MFC4526698.1"/>
    </source>
</evidence>
<dbReference type="InterPro" id="IPR012430">
    <property type="entry name" value="TMEM43_fam"/>
</dbReference>
<keyword evidence="6 7" id="KW-0472">Membrane</keyword>
<dbReference type="Proteomes" id="UP001595961">
    <property type="component" value="Unassembled WGS sequence"/>
</dbReference>
<keyword evidence="4" id="KW-0256">Endoplasmic reticulum</keyword>
<dbReference type="PANTHER" id="PTHR13416">
    <property type="match status" value="1"/>
</dbReference>
<evidence type="ECO:0000256" key="2">
    <source>
        <dbReference type="ARBA" id="ARBA00004586"/>
    </source>
</evidence>
<feature type="transmembrane region" description="Helical" evidence="7">
    <location>
        <begin position="291"/>
        <end position="310"/>
    </location>
</feature>
<proteinExistence type="predicted"/>
<evidence type="ECO:0000256" key="5">
    <source>
        <dbReference type="ARBA" id="ARBA00022989"/>
    </source>
</evidence>
<accession>A0ABV9C140</accession>